<dbReference type="PROSITE" id="PS51194">
    <property type="entry name" value="HELICASE_CTER"/>
    <property type="match status" value="1"/>
</dbReference>
<dbReference type="SUPFAM" id="SSF52540">
    <property type="entry name" value="P-loop containing nucleoside triphosphate hydrolases"/>
    <property type="match status" value="1"/>
</dbReference>
<evidence type="ECO:0000313" key="9">
    <source>
        <dbReference type="EMBL" id="CDF40189.1"/>
    </source>
</evidence>
<comment type="domain">
    <text evidence="5">The Q motif is unique to and characteristic of the DEAD box family of RNA helicases and controls ATP binding and hydrolysis.</text>
</comment>
<name>R7QPZ7_CHOCR</name>
<dbReference type="GO" id="GO:0003723">
    <property type="term" value="F:RNA binding"/>
    <property type="evidence" value="ECO:0007669"/>
    <property type="project" value="UniProtKB-UniRule"/>
</dbReference>
<dbReference type="InterPro" id="IPR014001">
    <property type="entry name" value="Helicase_ATP-bd"/>
</dbReference>
<dbReference type="KEGG" id="ccp:CHC_T00000668001"/>
<keyword evidence="1 5" id="KW-0547">Nucleotide-binding</keyword>
<keyword evidence="4 5" id="KW-0694">RNA-binding</keyword>
<dbReference type="CDD" id="cd18787">
    <property type="entry name" value="SF2_C_DEAD"/>
    <property type="match status" value="1"/>
</dbReference>
<dbReference type="PANTHER" id="PTHR24031">
    <property type="entry name" value="RNA HELICASE"/>
    <property type="match status" value="1"/>
</dbReference>
<proteinExistence type="inferred from homology"/>
<evidence type="ECO:0000256" key="5">
    <source>
        <dbReference type="RuleBase" id="RU365068"/>
    </source>
</evidence>
<evidence type="ECO:0000256" key="1">
    <source>
        <dbReference type="ARBA" id="ARBA00022741"/>
    </source>
</evidence>
<keyword evidence="2 5" id="KW-0378">Hydrolase</keyword>
<sequence length="438" mass="49091">MGSEGGVEGEDAGATPERPTPPEEDVNDVLMVGAETGSGKTLSYLLPYVDAVRRAPEARLKAIVLVPSRELCWQVAAFLKAYSEDAPPHVVLAGGHPPDVADMASVRVVIATPTALLNYFRFSQRPDASDKMIVVDEADMLLSGSFLRDVERILDQPGMKPFATRKNGPVRAVNRNRLLFVGATYPHWTGDRVKSIITWMRRRYPGVRAVQTEDIHKRSRRLRSRWRHLDTEEQRLDALLEVLESETGETDKVMVFSSKASTCERVREAVVTRMGEGAVRDKFGEALQLHKNVHSEDRQQNLAKYRSDEGRLLFCTDLGSRGLDLGNVTRIVEFEFATNVVVYLHRIGRTARAGASGSTDHFYDDVSKPLAEAIRERSEKEGTVVQGVFSRDRSFRRKLKKTAELKAAEEANLQSLVRPMDDVVIDEVDAEEAERFNR</sequence>
<keyword evidence="10" id="KW-1185">Reference proteome</keyword>
<reference evidence="10" key="1">
    <citation type="journal article" date="2013" name="Proc. Natl. Acad. Sci. U.S.A.">
        <title>Genome structure and metabolic features in the red seaweed Chondrus crispus shed light on evolution of the Archaeplastida.</title>
        <authorList>
            <person name="Collen J."/>
            <person name="Porcel B."/>
            <person name="Carre W."/>
            <person name="Ball S.G."/>
            <person name="Chaparro C."/>
            <person name="Tonon T."/>
            <person name="Barbeyron T."/>
            <person name="Michel G."/>
            <person name="Noel B."/>
            <person name="Valentin K."/>
            <person name="Elias M."/>
            <person name="Artiguenave F."/>
            <person name="Arun A."/>
            <person name="Aury J.M."/>
            <person name="Barbosa-Neto J.F."/>
            <person name="Bothwell J.H."/>
            <person name="Bouget F.Y."/>
            <person name="Brillet L."/>
            <person name="Cabello-Hurtado F."/>
            <person name="Capella-Gutierrez S."/>
            <person name="Charrier B."/>
            <person name="Cladiere L."/>
            <person name="Cock J.M."/>
            <person name="Coelho S.M."/>
            <person name="Colleoni C."/>
            <person name="Czjzek M."/>
            <person name="Da Silva C."/>
            <person name="Delage L."/>
            <person name="Denoeud F."/>
            <person name="Deschamps P."/>
            <person name="Dittami S.M."/>
            <person name="Gabaldon T."/>
            <person name="Gachon C.M."/>
            <person name="Groisillier A."/>
            <person name="Herve C."/>
            <person name="Jabbari K."/>
            <person name="Katinka M."/>
            <person name="Kloareg B."/>
            <person name="Kowalczyk N."/>
            <person name="Labadie K."/>
            <person name="Leblanc C."/>
            <person name="Lopez P.J."/>
            <person name="McLachlan D.H."/>
            <person name="Meslet-Cladiere L."/>
            <person name="Moustafa A."/>
            <person name="Nehr Z."/>
            <person name="Nyvall Collen P."/>
            <person name="Panaud O."/>
            <person name="Partensky F."/>
            <person name="Poulain J."/>
            <person name="Rensing S.A."/>
            <person name="Rousvoal S."/>
            <person name="Samson G."/>
            <person name="Symeonidi A."/>
            <person name="Weissenbach J."/>
            <person name="Zambounis A."/>
            <person name="Wincker P."/>
            <person name="Boyen C."/>
        </authorList>
    </citation>
    <scope>NUCLEOTIDE SEQUENCE [LARGE SCALE GENOMIC DNA]</scope>
    <source>
        <strain evidence="10">cv. Stackhouse</strain>
    </source>
</reference>
<dbReference type="EMBL" id="HG002140">
    <property type="protein sequence ID" value="CDF40189.1"/>
    <property type="molecule type" value="Genomic_DNA"/>
</dbReference>
<comment type="function">
    <text evidence="5">RNA helicase.</text>
</comment>
<evidence type="ECO:0000259" key="8">
    <source>
        <dbReference type="PROSITE" id="PS51194"/>
    </source>
</evidence>
<evidence type="ECO:0000256" key="3">
    <source>
        <dbReference type="ARBA" id="ARBA00022840"/>
    </source>
</evidence>
<dbReference type="GO" id="GO:0016787">
    <property type="term" value="F:hydrolase activity"/>
    <property type="evidence" value="ECO:0007669"/>
    <property type="project" value="UniProtKB-KW"/>
</dbReference>
<dbReference type="SMART" id="SM00487">
    <property type="entry name" value="DEXDc"/>
    <property type="match status" value="1"/>
</dbReference>
<protein>
    <recommendedName>
        <fullName evidence="5">ATP-dependent RNA helicase</fullName>
        <ecNumber evidence="5">3.6.4.13</ecNumber>
    </recommendedName>
</protein>
<dbReference type="PhylomeDB" id="R7QPZ7"/>
<dbReference type="AlphaFoldDB" id="R7QPZ7"/>
<dbReference type="GeneID" id="17318201"/>
<dbReference type="Pfam" id="PF00270">
    <property type="entry name" value="DEAD"/>
    <property type="match status" value="1"/>
</dbReference>
<dbReference type="Proteomes" id="UP000012073">
    <property type="component" value="Unassembled WGS sequence"/>
</dbReference>
<keyword evidence="5" id="KW-0347">Helicase</keyword>
<accession>R7QPZ7</accession>
<feature type="domain" description="Helicase ATP-binding" evidence="7">
    <location>
        <begin position="21"/>
        <end position="203"/>
    </location>
</feature>
<evidence type="ECO:0000259" key="7">
    <source>
        <dbReference type="PROSITE" id="PS51192"/>
    </source>
</evidence>
<feature type="region of interest" description="Disordered" evidence="6">
    <location>
        <begin position="1"/>
        <end position="25"/>
    </location>
</feature>
<dbReference type="InterPro" id="IPR011545">
    <property type="entry name" value="DEAD/DEAH_box_helicase_dom"/>
</dbReference>
<gene>
    <name evidence="9" type="ORF">CHC_T00000668001</name>
</gene>
<evidence type="ECO:0000256" key="6">
    <source>
        <dbReference type="SAM" id="MobiDB-lite"/>
    </source>
</evidence>
<evidence type="ECO:0000313" key="10">
    <source>
        <dbReference type="Proteomes" id="UP000012073"/>
    </source>
</evidence>
<dbReference type="Gene3D" id="3.40.50.300">
    <property type="entry name" value="P-loop containing nucleotide triphosphate hydrolases"/>
    <property type="match status" value="2"/>
</dbReference>
<dbReference type="OMA" id="DFQQKGG"/>
<comment type="catalytic activity">
    <reaction evidence="5">
        <text>ATP + H2O = ADP + phosphate + H(+)</text>
        <dbReference type="Rhea" id="RHEA:13065"/>
        <dbReference type="ChEBI" id="CHEBI:15377"/>
        <dbReference type="ChEBI" id="CHEBI:15378"/>
        <dbReference type="ChEBI" id="CHEBI:30616"/>
        <dbReference type="ChEBI" id="CHEBI:43474"/>
        <dbReference type="ChEBI" id="CHEBI:456216"/>
        <dbReference type="EC" id="3.6.4.13"/>
    </reaction>
</comment>
<dbReference type="InterPro" id="IPR027417">
    <property type="entry name" value="P-loop_NTPase"/>
</dbReference>
<dbReference type="STRING" id="2769.R7QPZ7"/>
<dbReference type="EC" id="3.6.4.13" evidence="5"/>
<dbReference type="InterPro" id="IPR001650">
    <property type="entry name" value="Helicase_C-like"/>
</dbReference>
<feature type="domain" description="Helicase C-terminal" evidence="8">
    <location>
        <begin position="235"/>
        <end position="396"/>
    </location>
</feature>
<dbReference type="Gramene" id="CDF40189">
    <property type="protein sequence ID" value="CDF40189"/>
    <property type="gene ID" value="CHC_T00000668001"/>
</dbReference>
<dbReference type="GO" id="GO:0005524">
    <property type="term" value="F:ATP binding"/>
    <property type="evidence" value="ECO:0007669"/>
    <property type="project" value="UniProtKB-UniRule"/>
</dbReference>
<dbReference type="SMART" id="SM00490">
    <property type="entry name" value="HELICc"/>
    <property type="match status" value="1"/>
</dbReference>
<dbReference type="OrthoDB" id="10256233at2759"/>
<evidence type="ECO:0000256" key="4">
    <source>
        <dbReference type="ARBA" id="ARBA00022884"/>
    </source>
</evidence>
<organism evidence="9 10">
    <name type="scientific">Chondrus crispus</name>
    <name type="common">Carrageen Irish moss</name>
    <name type="synonym">Polymorpha crispa</name>
    <dbReference type="NCBI Taxonomy" id="2769"/>
    <lineage>
        <taxon>Eukaryota</taxon>
        <taxon>Rhodophyta</taxon>
        <taxon>Florideophyceae</taxon>
        <taxon>Rhodymeniophycidae</taxon>
        <taxon>Gigartinales</taxon>
        <taxon>Gigartinaceae</taxon>
        <taxon>Chondrus</taxon>
    </lineage>
</organism>
<dbReference type="PROSITE" id="PS51192">
    <property type="entry name" value="HELICASE_ATP_BIND_1"/>
    <property type="match status" value="1"/>
</dbReference>
<evidence type="ECO:0000256" key="2">
    <source>
        <dbReference type="ARBA" id="ARBA00022801"/>
    </source>
</evidence>
<comment type="similarity">
    <text evidence="5">Belongs to the DEAD box helicase family.</text>
</comment>
<dbReference type="Pfam" id="PF00271">
    <property type="entry name" value="Helicase_C"/>
    <property type="match status" value="1"/>
</dbReference>
<dbReference type="RefSeq" id="XP_005710483.1">
    <property type="nucleotide sequence ID" value="XM_005710426.1"/>
</dbReference>
<dbReference type="GO" id="GO:0003724">
    <property type="term" value="F:RNA helicase activity"/>
    <property type="evidence" value="ECO:0007669"/>
    <property type="project" value="UniProtKB-EC"/>
</dbReference>
<keyword evidence="3 5" id="KW-0067">ATP-binding</keyword>